<evidence type="ECO:0000256" key="14">
    <source>
        <dbReference type="ARBA" id="ARBA00048699"/>
    </source>
</evidence>
<evidence type="ECO:0000256" key="16">
    <source>
        <dbReference type="PIRSR" id="PIRSR601211-1"/>
    </source>
</evidence>
<organism evidence="22 23">
    <name type="scientific">Sinocyclocheilus rhinocerous</name>
    <dbReference type="NCBI Taxonomy" id="307959"/>
    <lineage>
        <taxon>Eukaryota</taxon>
        <taxon>Metazoa</taxon>
        <taxon>Chordata</taxon>
        <taxon>Craniata</taxon>
        <taxon>Vertebrata</taxon>
        <taxon>Euteleostomi</taxon>
        <taxon>Actinopterygii</taxon>
        <taxon>Neopterygii</taxon>
        <taxon>Teleostei</taxon>
        <taxon>Ostariophysi</taxon>
        <taxon>Cypriniformes</taxon>
        <taxon>Cyprinidae</taxon>
        <taxon>Cyprininae</taxon>
        <taxon>Sinocyclocheilus</taxon>
    </lineage>
</organism>
<evidence type="ECO:0000256" key="12">
    <source>
        <dbReference type="ARBA" id="ARBA00048227"/>
    </source>
</evidence>
<feature type="disulfide bond" evidence="18">
    <location>
        <begin position="99"/>
        <end position="127"/>
    </location>
</feature>
<evidence type="ECO:0000256" key="4">
    <source>
        <dbReference type="ARBA" id="ARBA00022723"/>
    </source>
</evidence>
<evidence type="ECO:0000256" key="13">
    <source>
        <dbReference type="ARBA" id="ARBA00048373"/>
    </source>
</evidence>
<comment type="catalytic activity">
    <reaction evidence="13">
        <text>1-hexadecanoyl-2-(5Z,8Z,11Z,14Z-eicosatetraenoyl)-sn-glycero-3-phosphocholine + H2O = 1-hexadecanoyl-sn-glycero-3-phosphocholine + (5Z,8Z,11Z,14Z)-eicosatetraenoate + H(+)</text>
        <dbReference type="Rhea" id="RHEA:40427"/>
        <dbReference type="ChEBI" id="CHEBI:15377"/>
        <dbReference type="ChEBI" id="CHEBI:15378"/>
        <dbReference type="ChEBI" id="CHEBI:32395"/>
        <dbReference type="ChEBI" id="CHEBI:72998"/>
        <dbReference type="ChEBI" id="CHEBI:73003"/>
    </reaction>
    <physiologicalReaction direction="left-to-right" evidence="13">
        <dbReference type="Rhea" id="RHEA:40428"/>
    </physiologicalReaction>
</comment>
<evidence type="ECO:0000256" key="8">
    <source>
        <dbReference type="ARBA" id="ARBA00023157"/>
    </source>
</evidence>
<dbReference type="SUPFAM" id="SSF48619">
    <property type="entry name" value="Phospholipase A2, PLA2"/>
    <property type="match status" value="1"/>
</dbReference>
<feature type="domain" description="Phospholipase A2-like central" evidence="21">
    <location>
        <begin position="39"/>
        <end position="160"/>
    </location>
</feature>
<evidence type="ECO:0000256" key="20">
    <source>
        <dbReference type="RuleBase" id="RU361236"/>
    </source>
</evidence>
<proteinExistence type="inferred from homology"/>
<comment type="catalytic activity">
    <reaction evidence="14">
        <text>1-hexadecanoyl-2-(9Z-octadecenoyl)-sn-glycero-3-phosphocholine + H2O = 1-hexadecanoyl-sn-glycero-3-phosphocholine + (9Z)-octadecenoate + H(+)</text>
        <dbReference type="Rhea" id="RHEA:38779"/>
        <dbReference type="ChEBI" id="CHEBI:15377"/>
        <dbReference type="ChEBI" id="CHEBI:15378"/>
        <dbReference type="ChEBI" id="CHEBI:30823"/>
        <dbReference type="ChEBI" id="CHEBI:72998"/>
        <dbReference type="ChEBI" id="CHEBI:73001"/>
    </reaction>
    <physiologicalReaction direction="left-to-right" evidence="14">
        <dbReference type="Rhea" id="RHEA:38780"/>
    </physiologicalReaction>
</comment>
<comment type="similarity">
    <text evidence="19">Belongs to the phospholipase A2 family.</text>
</comment>
<comment type="catalytic activity">
    <reaction evidence="15">
        <text>1-hexadecanoyl-2-(9Z,12Z-octadecadienoyl)-sn-glycero-3-phosphoethanolamine + H2O = 1-hexadecanoyl-sn-glycero-3-phosphoethanolamine + (9Z,12Z)-octadecadienoate + H(+)</text>
        <dbReference type="Rhea" id="RHEA:40815"/>
        <dbReference type="ChEBI" id="CHEBI:15377"/>
        <dbReference type="ChEBI" id="CHEBI:15378"/>
        <dbReference type="ChEBI" id="CHEBI:30245"/>
        <dbReference type="ChEBI" id="CHEBI:73004"/>
        <dbReference type="ChEBI" id="CHEBI:73008"/>
    </reaction>
    <physiologicalReaction direction="left-to-right" evidence="15">
        <dbReference type="Rhea" id="RHEA:40816"/>
    </physiologicalReaction>
</comment>
<evidence type="ECO:0000256" key="2">
    <source>
        <dbReference type="ARBA" id="ARBA00013278"/>
    </source>
</evidence>
<dbReference type="Proteomes" id="UP000472270">
    <property type="component" value="Unassembled WGS sequence"/>
</dbReference>
<keyword evidence="3 20" id="KW-0964">Secreted</keyword>
<dbReference type="Ensembl" id="ENSSRHT00000010212.1">
    <property type="protein sequence ID" value="ENSSRHP00000009908.1"/>
    <property type="gene ID" value="ENSSRHG00000005628.1"/>
</dbReference>
<evidence type="ECO:0000256" key="6">
    <source>
        <dbReference type="ARBA" id="ARBA00022837"/>
    </source>
</evidence>
<evidence type="ECO:0000256" key="9">
    <source>
        <dbReference type="ARBA" id="ARBA00047535"/>
    </source>
</evidence>
<protein>
    <recommendedName>
        <fullName evidence="2 20">Phospholipase A2</fullName>
        <ecNumber evidence="2 20">3.1.1.4</ecNumber>
    </recommendedName>
</protein>
<feature type="binding site" evidence="17">
    <location>
        <position position="87"/>
    </location>
    <ligand>
        <name>Ca(2+)</name>
        <dbReference type="ChEBI" id="CHEBI:29108"/>
    </ligand>
</feature>
<dbReference type="GO" id="GO:0005509">
    <property type="term" value="F:calcium ion binding"/>
    <property type="evidence" value="ECO:0007669"/>
    <property type="project" value="InterPro"/>
</dbReference>
<feature type="disulfide bond" evidence="18">
    <location>
        <begin position="89"/>
        <end position="134"/>
    </location>
</feature>
<reference evidence="22" key="2">
    <citation type="submission" date="2025-09" db="UniProtKB">
        <authorList>
            <consortium name="Ensembl"/>
        </authorList>
    </citation>
    <scope>IDENTIFICATION</scope>
</reference>
<dbReference type="InterPro" id="IPR033112">
    <property type="entry name" value="PLA2_Asp_AS"/>
</dbReference>
<reference evidence="22" key="1">
    <citation type="submission" date="2025-08" db="UniProtKB">
        <authorList>
            <consortium name="Ensembl"/>
        </authorList>
    </citation>
    <scope>IDENTIFICATION</scope>
</reference>
<dbReference type="PANTHER" id="PTHR11716:SF94">
    <property type="entry name" value="PHOSPHOLIPASE A2"/>
    <property type="match status" value="1"/>
</dbReference>
<dbReference type="PRINTS" id="PR00389">
    <property type="entry name" value="PHPHLIPASEA2"/>
</dbReference>
<dbReference type="FunFam" id="1.20.90.10:FF:000011">
    <property type="entry name" value="Phospholipase A(2)"/>
    <property type="match status" value="1"/>
</dbReference>
<feature type="disulfide bond" evidence="18">
    <location>
        <begin position="82"/>
        <end position="141"/>
    </location>
</feature>
<dbReference type="GO" id="GO:0005543">
    <property type="term" value="F:phospholipid binding"/>
    <property type="evidence" value="ECO:0007669"/>
    <property type="project" value="TreeGrafter"/>
</dbReference>
<keyword evidence="23" id="KW-1185">Reference proteome</keyword>
<feature type="active site" evidence="16">
    <location>
        <position position="86"/>
    </location>
</feature>
<keyword evidence="4 17" id="KW-0479">Metal-binding</keyword>
<evidence type="ECO:0000256" key="5">
    <source>
        <dbReference type="ARBA" id="ARBA00022801"/>
    </source>
</evidence>
<evidence type="ECO:0000256" key="15">
    <source>
        <dbReference type="ARBA" id="ARBA00049039"/>
    </source>
</evidence>
<comment type="catalytic activity">
    <reaction evidence="12">
        <text>1,2-dihexadecanoyl-sn-glycero-3-phosphocholine + H2O = 1-hexadecanoyl-sn-glycero-3-phosphocholine + hexadecanoate + H(+)</text>
        <dbReference type="Rhea" id="RHEA:41223"/>
        <dbReference type="ChEBI" id="CHEBI:7896"/>
        <dbReference type="ChEBI" id="CHEBI:15377"/>
        <dbReference type="ChEBI" id="CHEBI:15378"/>
        <dbReference type="ChEBI" id="CHEBI:72998"/>
        <dbReference type="ChEBI" id="CHEBI:72999"/>
    </reaction>
    <physiologicalReaction direction="left-to-right" evidence="12">
        <dbReference type="Rhea" id="RHEA:41224"/>
    </physiologicalReaction>
</comment>
<sequence>MAVYLTLVILTVTLPTCKYVISSDILYLTMTSHLNSIKNLLQFKDMIKCTVPDSSPLLDFADYGCFCGLGGTGTPVDQLDQCCFTHDACYGTAITLESCSSLFDDPYTNIYDYKCDENTKTVTNDECDMFVCQCDKTAAECFAQAPYNASNNHLSSSVCSSASKDISSFLITLTAFIVTLTPLYSNKIACNK</sequence>
<comment type="catalytic activity">
    <reaction evidence="20">
        <text>a 1,2-diacyl-sn-glycero-3-phosphocholine + H2O = a 1-acyl-sn-glycero-3-phosphocholine + a fatty acid + H(+)</text>
        <dbReference type="Rhea" id="RHEA:15801"/>
        <dbReference type="ChEBI" id="CHEBI:15377"/>
        <dbReference type="ChEBI" id="CHEBI:15378"/>
        <dbReference type="ChEBI" id="CHEBI:28868"/>
        <dbReference type="ChEBI" id="CHEBI:57643"/>
        <dbReference type="ChEBI" id="CHEBI:58168"/>
        <dbReference type="EC" id="3.1.1.4"/>
    </reaction>
</comment>
<evidence type="ECO:0000256" key="10">
    <source>
        <dbReference type="ARBA" id="ARBA00048015"/>
    </source>
</evidence>
<evidence type="ECO:0000256" key="18">
    <source>
        <dbReference type="PIRSR" id="PIRSR601211-3"/>
    </source>
</evidence>
<evidence type="ECO:0000256" key="7">
    <source>
        <dbReference type="ARBA" id="ARBA00023098"/>
    </source>
</evidence>
<comment type="cofactor">
    <cofactor evidence="17">
        <name>Ca(2+)</name>
        <dbReference type="ChEBI" id="CHEBI:29108"/>
    </cofactor>
    <text evidence="17">Binds 1 Ca(2+) ion per subunit.</text>
</comment>
<evidence type="ECO:0000256" key="1">
    <source>
        <dbReference type="ARBA" id="ARBA00004613"/>
    </source>
</evidence>
<feature type="binding site" evidence="17">
    <location>
        <position position="68"/>
    </location>
    <ligand>
        <name>Ca(2+)</name>
        <dbReference type="ChEBI" id="CHEBI:29108"/>
    </ligand>
</feature>
<feature type="binding site" evidence="17">
    <location>
        <position position="66"/>
    </location>
    <ligand>
        <name>Ca(2+)</name>
        <dbReference type="ChEBI" id="CHEBI:29108"/>
    </ligand>
</feature>
<feature type="active site" evidence="16">
    <location>
        <position position="135"/>
    </location>
</feature>
<accession>A0A673GBN1</accession>
<dbReference type="InterPro" id="IPR033113">
    <property type="entry name" value="PLA2_histidine"/>
</dbReference>
<feature type="binding site" evidence="17">
    <location>
        <position position="70"/>
    </location>
    <ligand>
        <name>Ca(2+)</name>
        <dbReference type="ChEBI" id="CHEBI:29108"/>
    </ligand>
</feature>
<dbReference type="Gene3D" id="1.20.90.10">
    <property type="entry name" value="Phospholipase A2 domain"/>
    <property type="match status" value="1"/>
</dbReference>
<feature type="signal peptide" evidence="20">
    <location>
        <begin position="1"/>
        <end position="22"/>
    </location>
</feature>
<keyword evidence="6 17" id="KW-0106">Calcium</keyword>
<comment type="subcellular location">
    <subcellularLocation>
        <location evidence="1 20">Secreted</location>
    </subcellularLocation>
</comment>
<evidence type="ECO:0000313" key="23">
    <source>
        <dbReference type="Proteomes" id="UP000472270"/>
    </source>
</evidence>
<keyword evidence="20" id="KW-0732">Signal</keyword>
<dbReference type="CDD" id="cd00125">
    <property type="entry name" value="PLA2c"/>
    <property type="match status" value="1"/>
</dbReference>
<dbReference type="GO" id="GO:0016042">
    <property type="term" value="P:lipid catabolic process"/>
    <property type="evidence" value="ECO:0007669"/>
    <property type="project" value="InterPro"/>
</dbReference>
<name>A0A673GBN1_9TELE</name>
<dbReference type="Pfam" id="PF00068">
    <property type="entry name" value="Phospholip_A2_1"/>
    <property type="match status" value="1"/>
</dbReference>
<feature type="chain" id="PRO_5025704270" description="Phospholipase A2" evidence="20">
    <location>
        <begin position="23"/>
        <end position="192"/>
    </location>
</feature>
<evidence type="ECO:0000256" key="3">
    <source>
        <dbReference type="ARBA" id="ARBA00022525"/>
    </source>
</evidence>
<dbReference type="GO" id="GO:0005576">
    <property type="term" value="C:extracellular region"/>
    <property type="evidence" value="ECO:0007669"/>
    <property type="project" value="UniProtKB-SubCell"/>
</dbReference>
<keyword evidence="8 18" id="KW-1015">Disulfide bond</keyword>
<comment type="catalytic activity">
    <reaction evidence="9">
        <text>N,1-dihexadecanoyl-2-(9Z,12Z-octadecadienoyl)-sn-glycero-3-phosphoethanolamine + H2O = N,1-dihexadecanoyl-sn-glycero-3-phosphoethanolamine + (9Z,12Z)-octadecadienoate + H(+)</text>
        <dbReference type="Rhea" id="RHEA:56424"/>
        <dbReference type="ChEBI" id="CHEBI:15377"/>
        <dbReference type="ChEBI" id="CHEBI:15378"/>
        <dbReference type="ChEBI" id="CHEBI:30245"/>
        <dbReference type="ChEBI" id="CHEBI:85334"/>
        <dbReference type="ChEBI" id="CHEBI:85335"/>
    </reaction>
    <physiologicalReaction direction="left-to-right" evidence="9">
        <dbReference type="Rhea" id="RHEA:56425"/>
    </physiologicalReaction>
</comment>
<dbReference type="PROSITE" id="PS00119">
    <property type="entry name" value="PA2_ASP"/>
    <property type="match status" value="1"/>
</dbReference>
<comment type="catalytic activity">
    <reaction evidence="11">
        <text>N-hexadecanoyl-1,2-di-(9Z-octadecenoyl)-sn-glycero-3-phosphoethanolamine + H2O = N-hexadecanoyl-1-(9Z-octadecenoyl)-sn-glycero-3-phosphoethanolamine + (9Z)-octadecenoate + H(+)</text>
        <dbReference type="Rhea" id="RHEA:45424"/>
        <dbReference type="ChEBI" id="CHEBI:15377"/>
        <dbReference type="ChEBI" id="CHEBI:15378"/>
        <dbReference type="ChEBI" id="CHEBI:30823"/>
        <dbReference type="ChEBI" id="CHEBI:78097"/>
        <dbReference type="ChEBI" id="CHEBI:85217"/>
    </reaction>
    <physiologicalReaction direction="left-to-right" evidence="11">
        <dbReference type="Rhea" id="RHEA:45425"/>
    </physiologicalReaction>
</comment>
<dbReference type="InterPro" id="IPR016090">
    <property type="entry name" value="PLA2-like_dom"/>
</dbReference>
<dbReference type="AlphaFoldDB" id="A0A673GBN1"/>
<evidence type="ECO:0000256" key="11">
    <source>
        <dbReference type="ARBA" id="ARBA00048221"/>
    </source>
</evidence>
<feature type="disulfide bond" evidence="18">
    <location>
        <begin position="65"/>
        <end position="159"/>
    </location>
</feature>
<keyword evidence="5 20" id="KW-0378">Hydrolase</keyword>
<evidence type="ECO:0000256" key="19">
    <source>
        <dbReference type="RuleBase" id="RU003654"/>
    </source>
</evidence>
<dbReference type="GO" id="GO:0047498">
    <property type="term" value="F:calcium-dependent phospholipase A2 activity"/>
    <property type="evidence" value="ECO:0007669"/>
    <property type="project" value="TreeGrafter"/>
</dbReference>
<comment type="catalytic activity">
    <reaction evidence="10">
        <text>1-hexadecanoyl-2-(9Z-octadecenoyl)-sn-glycero-3-phospho-(1'-sn-glycerol) + H2O = 1-hexadecanoyl-sn-glycero-3-phospho-(1'-sn-glycerol) + (9Z)-octadecenoate + H(+)</text>
        <dbReference type="Rhea" id="RHEA:40919"/>
        <dbReference type="ChEBI" id="CHEBI:15377"/>
        <dbReference type="ChEBI" id="CHEBI:15378"/>
        <dbReference type="ChEBI" id="CHEBI:30823"/>
        <dbReference type="ChEBI" id="CHEBI:72841"/>
        <dbReference type="ChEBI" id="CHEBI:75158"/>
    </reaction>
    <physiologicalReaction direction="left-to-right" evidence="10">
        <dbReference type="Rhea" id="RHEA:40920"/>
    </physiologicalReaction>
</comment>
<dbReference type="GO" id="GO:0050482">
    <property type="term" value="P:arachidonate secretion"/>
    <property type="evidence" value="ECO:0007669"/>
    <property type="project" value="InterPro"/>
</dbReference>
<dbReference type="SMART" id="SM00085">
    <property type="entry name" value="PA2c"/>
    <property type="match status" value="1"/>
</dbReference>
<dbReference type="GO" id="GO:0006644">
    <property type="term" value="P:phospholipid metabolic process"/>
    <property type="evidence" value="ECO:0007669"/>
    <property type="project" value="InterPro"/>
</dbReference>
<feature type="disulfide bond" evidence="18">
    <location>
        <begin position="67"/>
        <end position="83"/>
    </location>
</feature>
<evidence type="ECO:0000313" key="22">
    <source>
        <dbReference type="Ensembl" id="ENSSRHP00000009908.1"/>
    </source>
</evidence>
<dbReference type="PANTHER" id="PTHR11716">
    <property type="entry name" value="PHOSPHOLIPASE A2 FAMILY MEMBER"/>
    <property type="match status" value="1"/>
</dbReference>
<dbReference type="EC" id="3.1.1.4" evidence="2 20"/>
<dbReference type="InterPro" id="IPR036444">
    <property type="entry name" value="PLipase_A2_dom_sf"/>
</dbReference>
<dbReference type="GO" id="GO:0005102">
    <property type="term" value="F:signaling receptor binding"/>
    <property type="evidence" value="ECO:0007669"/>
    <property type="project" value="UniProtKB-ARBA"/>
</dbReference>
<evidence type="ECO:0000259" key="21">
    <source>
        <dbReference type="SMART" id="SM00085"/>
    </source>
</evidence>
<dbReference type="InterPro" id="IPR001211">
    <property type="entry name" value="PLA2"/>
</dbReference>
<evidence type="ECO:0000256" key="17">
    <source>
        <dbReference type="PIRSR" id="PIRSR601211-2"/>
    </source>
</evidence>
<keyword evidence="7 20" id="KW-0443">Lipid metabolism</keyword>
<dbReference type="PROSITE" id="PS00118">
    <property type="entry name" value="PA2_HIS"/>
    <property type="match status" value="1"/>
</dbReference>